<evidence type="ECO:0000313" key="3">
    <source>
        <dbReference type="Proteomes" id="UP000815325"/>
    </source>
</evidence>
<keyword evidence="1" id="KW-1133">Transmembrane helix</keyword>
<keyword evidence="1" id="KW-0812">Transmembrane</keyword>
<comment type="caution">
    <text evidence="2">The sequence shown here is derived from an EMBL/GenBank/DDBJ whole genome shotgun (WGS) entry which is preliminary data.</text>
</comment>
<accession>A0ABQ7G0M1</accession>
<evidence type="ECO:0000313" key="2">
    <source>
        <dbReference type="EMBL" id="KAF5828149.1"/>
    </source>
</evidence>
<feature type="transmembrane region" description="Helical" evidence="1">
    <location>
        <begin position="54"/>
        <end position="75"/>
    </location>
</feature>
<dbReference type="EMBL" id="MU070353">
    <property type="protein sequence ID" value="KAF5828149.1"/>
    <property type="molecule type" value="Genomic_DNA"/>
</dbReference>
<protein>
    <submittedName>
        <fullName evidence="2">Uncharacterized protein</fullName>
    </submittedName>
</protein>
<evidence type="ECO:0000256" key="1">
    <source>
        <dbReference type="SAM" id="Phobius"/>
    </source>
</evidence>
<keyword evidence="1" id="KW-0472">Membrane</keyword>
<keyword evidence="3" id="KW-1185">Reference proteome</keyword>
<name>A0ABQ7G0M1_DUNSA</name>
<sequence length="128" mass="14599">MQGLRRVAQQVLPAGVRRMGGGGVSSEQRWAPYFPKAPEPTPQQAQKNLRKEMIGFLILGPASAGLMIYDLIFGLEHHEYHEIPPYPWMRIRRTPGMPWGEDGLLEWKPLVAKEWPPAPKEEEGEEEE</sequence>
<gene>
    <name evidence="2" type="ORF">DUNSADRAFT_18122</name>
</gene>
<proteinExistence type="predicted"/>
<reference evidence="2" key="1">
    <citation type="submission" date="2017-08" db="EMBL/GenBank/DDBJ databases">
        <authorList>
            <person name="Polle J.E."/>
            <person name="Barry K."/>
            <person name="Cushman J."/>
            <person name="Schmutz J."/>
            <person name="Tran D."/>
            <person name="Hathwaick L.T."/>
            <person name="Yim W.C."/>
            <person name="Jenkins J."/>
            <person name="Mckie-Krisberg Z.M."/>
            <person name="Prochnik S."/>
            <person name="Lindquist E."/>
            <person name="Dockter R.B."/>
            <person name="Adam C."/>
            <person name="Molina H."/>
            <person name="Bunkerborg J."/>
            <person name="Jin E."/>
            <person name="Buchheim M."/>
            <person name="Magnuson J."/>
        </authorList>
    </citation>
    <scope>NUCLEOTIDE SEQUENCE</scope>
    <source>
        <strain evidence="2">CCAP 19/18</strain>
    </source>
</reference>
<organism evidence="2 3">
    <name type="scientific">Dunaliella salina</name>
    <name type="common">Green alga</name>
    <name type="synonym">Protococcus salinus</name>
    <dbReference type="NCBI Taxonomy" id="3046"/>
    <lineage>
        <taxon>Eukaryota</taxon>
        <taxon>Viridiplantae</taxon>
        <taxon>Chlorophyta</taxon>
        <taxon>core chlorophytes</taxon>
        <taxon>Chlorophyceae</taxon>
        <taxon>CS clade</taxon>
        <taxon>Chlamydomonadales</taxon>
        <taxon>Dunaliellaceae</taxon>
        <taxon>Dunaliella</taxon>
    </lineage>
</organism>
<dbReference type="Proteomes" id="UP000815325">
    <property type="component" value="Unassembled WGS sequence"/>
</dbReference>